<organism evidence="3 6">
    <name type="scientific">Anaerobacillus isosaccharinicus</name>
    <dbReference type="NCBI Taxonomy" id="1532552"/>
    <lineage>
        <taxon>Bacteria</taxon>
        <taxon>Bacillati</taxon>
        <taxon>Bacillota</taxon>
        <taxon>Bacilli</taxon>
        <taxon>Bacillales</taxon>
        <taxon>Bacillaceae</taxon>
        <taxon>Anaerobacillus</taxon>
    </lineage>
</organism>
<evidence type="ECO:0000313" key="4">
    <source>
        <dbReference type="EMBL" id="QOY34764.1"/>
    </source>
</evidence>
<dbReference type="Pfam" id="PF13518">
    <property type="entry name" value="HTH_28"/>
    <property type="match status" value="1"/>
</dbReference>
<evidence type="ECO:0000313" key="3">
    <source>
        <dbReference type="EMBL" id="QOY34704.1"/>
    </source>
</evidence>
<dbReference type="SUPFAM" id="SSF88659">
    <property type="entry name" value="Sigma3 and sigma4 domains of RNA polymerase sigma factors"/>
    <property type="match status" value="1"/>
</dbReference>
<dbReference type="AlphaFoldDB" id="A0A7S7L5C6"/>
<comment type="similarity">
    <text evidence="1">Belongs to the transposase IS21/IS408/IS1162 family.</text>
</comment>
<accession>A0A7S7L5C6</accession>
<dbReference type="InterPro" id="IPR054353">
    <property type="entry name" value="IstA-like_C"/>
</dbReference>
<dbReference type="GO" id="GO:0003676">
    <property type="term" value="F:nucleic acid binding"/>
    <property type="evidence" value="ECO:0007669"/>
    <property type="project" value="InterPro"/>
</dbReference>
<reference evidence="3 6" key="1">
    <citation type="journal article" date="2017" name="Genome Announc.">
        <title>Draft Genome Sequences of Four Alkaliphilic Bacteria Belonging to the Anaerobacillus Genus.</title>
        <authorList>
            <person name="Bassil N.M."/>
            <person name="Lloyd J.R."/>
        </authorList>
    </citation>
    <scope>NUCLEOTIDE SEQUENCE [LARGE SCALE GENOMIC DNA]</scope>
    <source>
        <strain evidence="3 6">NB2006</strain>
    </source>
</reference>
<gene>
    <name evidence="5" type="ORF">AWH56_008395</name>
    <name evidence="3" type="ORF">AWH56_018520</name>
    <name evidence="4" type="ORF">AWH56_018840</name>
</gene>
<feature type="domain" description="Integrase catalytic" evidence="2">
    <location>
        <begin position="148"/>
        <end position="322"/>
    </location>
</feature>
<dbReference type="PANTHER" id="PTHR35004">
    <property type="entry name" value="TRANSPOSASE RV3428C-RELATED"/>
    <property type="match status" value="1"/>
</dbReference>
<dbReference type="InterPro" id="IPR036397">
    <property type="entry name" value="RNaseH_sf"/>
</dbReference>
<dbReference type="EMBL" id="CP063356">
    <property type="protein sequence ID" value="QOY34764.1"/>
    <property type="molecule type" value="Genomic_DNA"/>
</dbReference>
<dbReference type="RefSeq" id="WP_182080327.1">
    <property type="nucleotide sequence ID" value="NZ_CP063356.2"/>
</dbReference>
<proteinExistence type="inferred from homology"/>
<dbReference type="InterPro" id="IPR001584">
    <property type="entry name" value="Integrase_cat-core"/>
</dbReference>
<dbReference type="NCBIfam" id="NF033546">
    <property type="entry name" value="transpos_IS21"/>
    <property type="match status" value="1"/>
</dbReference>
<dbReference type="Proteomes" id="UP000180175">
    <property type="component" value="Chromosome"/>
</dbReference>
<dbReference type="KEGG" id="aia:AWH56_018840"/>
<dbReference type="InterPro" id="IPR036388">
    <property type="entry name" value="WH-like_DNA-bd_sf"/>
</dbReference>
<dbReference type="PROSITE" id="PS50994">
    <property type="entry name" value="INTEGRASE"/>
    <property type="match status" value="1"/>
</dbReference>
<dbReference type="Gene3D" id="3.30.420.10">
    <property type="entry name" value="Ribonuclease H-like superfamily/Ribonuclease H"/>
    <property type="match status" value="1"/>
</dbReference>
<sequence length="529" mass="62001">MIDLINKQEILLMYFREGKSQRSIAREVGVDRKTVSSYIKDYESKLEKLIEQHGSVEKGELIQSIVEKPKYQCLNRTKRVLTEEIEERIHYFLRENELKRQRGLHKQTKKIIDIHEALDQEGHNVSYTTVRNKVNEIARKAKEAYIKGSYNPGGVCEFDWGEVKVVINGKRRTLQLAVFTSAFGNYRMAYLFTKQKTECFQEAHALFFDHVGGVFQSMVYDNMKVAVKKFVGTEKEPTEALLKLSIYYMFQFRFCNVQSGNEKGHVERSVEVIRRKAFAFRDTFETLEEANQYLLEVCHKLNRKQVKQKENKTAEELLNIEKKSLLPIRPTFDAARINHLRVDKYSTVMIDQSRYSVPDHLVGEMVKVKVYSTKIQCFYQEENVAEHHRLTGCHEWSLQLEHYVRTLKKKPGALADSAALQQATKKIKNIYDNYYTNNPRDFVDLIQFIKDGTNLDQIEQSINELRKINTLHVTTDKIKVLCEKKQELLHHLPLLSKESLDIQHYAEENLRKYDELFQTQRIGNKEAIA</sequence>
<dbReference type="EMBL" id="CP063356">
    <property type="protein sequence ID" value="QOY37588.1"/>
    <property type="molecule type" value="Genomic_DNA"/>
</dbReference>
<dbReference type="KEGG" id="aia:AWH56_008395"/>
<protein>
    <submittedName>
        <fullName evidence="3">IS21 family transposase</fullName>
    </submittedName>
</protein>
<evidence type="ECO:0000313" key="6">
    <source>
        <dbReference type="Proteomes" id="UP000180175"/>
    </source>
</evidence>
<evidence type="ECO:0000313" key="5">
    <source>
        <dbReference type="EMBL" id="QOY37588.1"/>
    </source>
</evidence>
<name>A0A7S7L5C6_9BACI</name>
<dbReference type="KEGG" id="aia:AWH56_018520"/>
<evidence type="ECO:0000256" key="1">
    <source>
        <dbReference type="ARBA" id="ARBA00009277"/>
    </source>
</evidence>
<dbReference type="Pfam" id="PF22483">
    <property type="entry name" value="Mu-transpos_C_2"/>
    <property type="match status" value="1"/>
</dbReference>
<dbReference type="Gene3D" id="1.10.10.10">
    <property type="entry name" value="Winged helix-like DNA-binding domain superfamily/Winged helix DNA-binding domain"/>
    <property type="match status" value="1"/>
</dbReference>
<reference evidence="3 6" key="2">
    <citation type="journal article" date="2019" name="Int. J. Syst. Evol. Microbiol.">
        <title>Anaerobacillus isosaccharinicus sp. nov., an alkaliphilic bacterium which degrades isosaccharinic acid.</title>
        <authorList>
            <person name="Bassil N.M."/>
            <person name="Lloyd J.R."/>
        </authorList>
    </citation>
    <scope>NUCLEOTIDE SEQUENCE [LARGE SCALE GENOMIC DNA]</scope>
    <source>
        <strain evidence="3 6">NB2006</strain>
    </source>
</reference>
<dbReference type="InterPro" id="IPR055247">
    <property type="entry name" value="InsJ-like_HTH"/>
</dbReference>
<keyword evidence="6" id="KW-1185">Reference proteome</keyword>
<dbReference type="GO" id="GO:0015074">
    <property type="term" value="P:DNA integration"/>
    <property type="evidence" value="ECO:0007669"/>
    <property type="project" value="InterPro"/>
</dbReference>
<evidence type="ECO:0000259" key="2">
    <source>
        <dbReference type="PROSITE" id="PS50994"/>
    </source>
</evidence>
<dbReference type="PANTHER" id="PTHR35004:SF7">
    <property type="entry name" value="INTEGRASE PROTEIN"/>
    <property type="match status" value="1"/>
</dbReference>
<reference evidence="3" key="3">
    <citation type="submission" date="2020-10" db="EMBL/GenBank/DDBJ databases">
        <authorList>
            <person name="Bassil N.M."/>
            <person name="Lloyd J.R."/>
        </authorList>
    </citation>
    <scope>NUCLEOTIDE SEQUENCE</scope>
    <source>
        <strain evidence="3">NB2006</strain>
    </source>
</reference>
<dbReference type="InterPro" id="IPR013324">
    <property type="entry name" value="RNA_pol_sigma_r3/r4-like"/>
</dbReference>
<dbReference type="EMBL" id="CP063356">
    <property type="protein sequence ID" value="QOY34704.1"/>
    <property type="molecule type" value="Genomic_DNA"/>
</dbReference>